<dbReference type="OrthoDB" id="2351940at2759"/>
<dbReference type="EMBL" id="CAGKOT010000059">
    <property type="protein sequence ID" value="CAB5387669.1"/>
    <property type="molecule type" value="Genomic_DNA"/>
</dbReference>
<protein>
    <submittedName>
        <fullName evidence="2">Uncharacterized protein</fullName>
    </submittedName>
</protein>
<comment type="caution">
    <text evidence="2">The sequence shown here is derived from an EMBL/GenBank/DDBJ whole genome shotgun (WGS) entry which is preliminary data.</text>
</comment>
<dbReference type="VEuPathDB" id="FungiDB:RhiirFUN_015973"/>
<sequence>MHTKQLPIPWNRINYLNDLFYQEIPFEKEEFDFFAPSKKFSNNGKFGGINREKLTIFIMRVSSNPTNSTTRAPSPSPFSSVIQQLSRSNTFATLIQSLNNNNSSSRSDGLDEIFNARILQHAATTSRPTSRAGTLSLHRRSSARDHRAMKRKWRNTHGTSGEFALGFEIVYCDGGNYSPAYNVDNILKNDTAVYCSKKSNNVNIILRFSDPILGVMDPAFVLSKVIVKAPTHGFTAPCKEGLVFVSHDPISIEATLKYDDFTEADYRALYESGNVDDSWPAAFFRLDSRTNMTTQILQPNRSGKYILVKLLRAEGDADNIDLQYLGLIGFTGPRSFDAGSLR</sequence>
<dbReference type="AlphaFoldDB" id="A0A915ZQV4"/>
<name>A0A915ZQV4_9GLOM</name>
<dbReference type="Proteomes" id="UP000684084">
    <property type="component" value="Unassembled WGS sequence"/>
</dbReference>
<evidence type="ECO:0000313" key="2">
    <source>
        <dbReference type="EMBL" id="CAB5387669.1"/>
    </source>
</evidence>
<evidence type="ECO:0000256" key="1">
    <source>
        <dbReference type="SAM" id="MobiDB-lite"/>
    </source>
</evidence>
<feature type="compositionally biased region" description="Basic residues" evidence="1">
    <location>
        <begin position="137"/>
        <end position="149"/>
    </location>
</feature>
<evidence type="ECO:0000313" key="3">
    <source>
        <dbReference type="Proteomes" id="UP000684084"/>
    </source>
</evidence>
<accession>A0A915ZQV4</accession>
<organism evidence="2 3">
    <name type="scientific">Rhizophagus irregularis</name>
    <dbReference type="NCBI Taxonomy" id="588596"/>
    <lineage>
        <taxon>Eukaryota</taxon>
        <taxon>Fungi</taxon>
        <taxon>Fungi incertae sedis</taxon>
        <taxon>Mucoromycota</taxon>
        <taxon>Glomeromycotina</taxon>
        <taxon>Glomeromycetes</taxon>
        <taxon>Glomerales</taxon>
        <taxon>Glomeraceae</taxon>
        <taxon>Rhizophagus</taxon>
    </lineage>
</organism>
<proteinExistence type="predicted"/>
<reference evidence="2" key="1">
    <citation type="submission" date="2020-05" db="EMBL/GenBank/DDBJ databases">
        <authorList>
            <person name="Rincon C."/>
            <person name="Sanders R I."/>
            <person name="Robbins C."/>
            <person name="Chaturvedi A."/>
        </authorList>
    </citation>
    <scope>NUCLEOTIDE SEQUENCE</scope>
    <source>
        <strain evidence="2">CHB12</strain>
    </source>
</reference>
<gene>
    <name evidence="2" type="ORF">CHRIB12_LOCUS20249</name>
</gene>
<feature type="region of interest" description="Disordered" evidence="1">
    <location>
        <begin position="128"/>
        <end position="149"/>
    </location>
</feature>